<dbReference type="EMBL" id="BGPR01002572">
    <property type="protein sequence ID" value="GBM75685.1"/>
    <property type="molecule type" value="Genomic_DNA"/>
</dbReference>
<gene>
    <name evidence="1" type="ORF">AVEN_87377_1</name>
</gene>
<organism evidence="1 2">
    <name type="scientific">Araneus ventricosus</name>
    <name type="common">Orbweaver spider</name>
    <name type="synonym">Epeira ventricosa</name>
    <dbReference type="NCBI Taxonomy" id="182803"/>
    <lineage>
        <taxon>Eukaryota</taxon>
        <taxon>Metazoa</taxon>
        <taxon>Ecdysozoa</taxon>
        <taxon>Arthropoda</taxon>
        <taxon>Chelicerata</taxon>
        <taxon>Arachnida</taxon>
        <taxon>Araneae</taxon>
        <taxon>Araneomorphae</taxon>
        <taxon>Entelegynae</taxon>
        <taxon>Araneoidea</taxon>
        <taxon>Araneidae</taxon>
        <taxon>Araneus</taxon>
    </lineage>
</organism>
<evidence type="ECO:0000313" key="2">
    <source>
        <dbReference type="Proteomes" id="UP000499080"/>
    </source>
</evidence>
<name>A0A4Y2IDI5_ARAVE</name>
<accession>A0A4Y2IDI5</accession>
<proteinExistence type="predicted"/>
<comment type="caution">
    <text evidence="1">The sequence shown here is derived from an EMBL/GenBank/DDBJ whole genome shotgun (WGS) entry which is preliminary data.</text>
</comment>
<protein>
    <submittedName>
        <fullName evidence="1">Uncharacterized protein</fullName>
    </submittedName>
</protein>
<reference evidence="1 2" key="1">
    <citation type="journal article" date="2019" name="Sci. Rep.">
        <title>Orb-weaving spider Araneus ventricosus genome elucidates the spidroin gene catalogue.</title>
        <authorList>
            <person name="Kono N."/>
            <person name="Nakamura H."/>
            <person name="Ohtoshi R."/>
            <person name="Moran D.A.P."/>
            <person name="Shinohara A."/>
            <person name="Yoshida Y."/>
            <person name="Fujiwara M."/>
            <person name="Mori M."/>
            <person name="Tomita M."/>
            <person name="Arakawa K."/>
        </authorList>
    </citation>
    <scope>NUCLEOTIDE SEQUENCE [LARGE SCALE GENOMIC DNA]</scope>
</reference>
<keyword evidence="2" id="KW-1185">Reference proteome</keyword>
<dbReference type="Proteomes" id="UP000499080">
    <property type="component" value="Unassembled WGS sequence"/>
</dbReference>
<evidence type="ECO:0000313" key="1">
    <source>
        <dbReference type="EMBL" id="GBM75685.1"/>
    </source>
</evidence>
<sequence length="116" mass="12809">MTSHLVRNGMKAQGVAEMRQSSLNICGIRRISLDSCSHCDLVSRLTLSATVRAITVIISYLPSAHAANLCKCCLSCYLCFVFSGIFGNKASYQNLYPAFWTVSTVHTPNDFRNNIL</sequence>
<dbReference type="AlphaFoldDB" id="A0A4Y2IDI5"/>